<keyword evidence="3 5" id="KW-0520">NAD</keyword>
<protein>
    <recommendedName>
        <fullName evidence="5">Probable RNA 2'-phosphotransferase</fullName>
        <ecNumber evidence="5">2.7.1.-</ecNumber>
    </recommendedName>
</protein>
<gene>
    <name evidence="5 6" type="primary">kptA</name>
    <name evidence="6" type="ORF">GCM10012275_05630</name>
</gene>
<dbReference type="Gene3D" id="1.10.10.970">
    <property type="entry name" value="RNA 2'-phosphotransferase, Tpt1/KptA family, N-terminal domain"/>
    <property type="match status" value="1"/>
</dbReference>
<dbReference type="InterPro" id="IPR042081">
    <property type="entry name" value="RNA_2'-PTrans_C"/>
</dbReference>
<dbReference type="InterPro" id="IPR022928">
    <property type="entry name" value="RNA_2'-PTrans_KptA"/>
</dbReference>
<dbReference type="GO" id="GO:0000215">
    <property type="term" value="F:tRNA 2'-phosphotransferase activity"/>
    <property type="evidence" value="ECO:0007669"/>
    <property type="project" value="TreeGrafter"/>
</dbReference>
<reference evidence="6" key="1">
    <citation type="journal article" date="2014" name="Int. J. Syst. Evol. Microbiol.">
        <title>Complete genome sequence of Corynebacterium casei LMG S-19264T (=DSM 44701T), isolated from a smear-ripened cheese.</title>
        <authorList>
            <consortium name="US DOE Joint Genome Institute (JGI-PGF)"/>
            <person name="Walter F."/>
            <person name="Albersmeier A."/>
            <person name="Kalinowski J."/>
            <person name="Ruckert C."/>
        </authorList>
    </citation>
    <scope>NUCLEOTIDE SEQUENCE</scope>
    <source>
        <strain evidence="6">CGMCC 4.5737</strain>
    </source>
</reference>
<accession>A0A8J3FTA3</accession>
<reference evidence="6" key="2">
    <citation type="submission" date="2020-09" db="EMBL/GenBank/DDBJ databases">
        <authorList>
            <person name="Sun Q."/>
            <person name="Zhou Y."/>
        </authorList>
    </citation>
    <scope>NUCLEOTIDE SEQUENCE</scope>
    <source>
        <strain evidence="6">CGMCC 4.5737</strain>
    </source>
</reference>
<keyword evidence="2 5" id="KW-0808">Transferase</keyword>
<evidence type="ECO:0000256" key="5">
    <source>
        <dbReference type="HAMAP-Rule" id="MF_00299"/>
    </source>
</evidence>
<dbReference type="SUPFAM" id="SSF56399">
    <property type="entry name" value="ADP-ribosylation"/>
    <property type="match status" value="1"/>
</dbReference>
<evidence type="ECO:0000256" key="4">
    <source>
        <dbReference type="ARBA" id="ARBA00025212"/>
    </source>
</evidence>
<dbReference type="Pfam" id="PF01885">
    <property type="entry name" value="PTS_2-RNA"/>
    <property type="match status" value="1"/>
</dbReference>
<proteinExistence type="inferred from homology"/>
<dbReference type="GO" id="GO:0003950">
    <property type="term" value="F:NAD+ poly-ADP-ribosyltransferase activity"/>
    <property type="evidence" value="ECO:0007669"/>
    <property type="project" value="InterPro"/>
</dbReference>
<keyword evidence="7" id="KW-1185">Reference proteome</keyword>
<comment type="function">
    <text evidence="4 5">Removes the 2'-phosphate from RNA via an intermediate in which the phosphate is ADP-ribosylated by NAD followed by a presumed transesterification to release the RNA and generate ADP-ribose 1''-2''-cyclic phosphate (APPR&gt;P). May function as an ADP-ribosylase.</text>
</comment>
<evidence type="ECO:0000313" key="7">
    <source>
        <dbReference type="Proteomes" id="UP000637578"/>
    </source>
</evidence>
<organism evidence="6 7">
    <name type="scientific">Longimycelium tulufanense</name>
    <dbReference type="NCBI Taxonomy" id="907463"/>
    <lineage>
        <taxon>Bacteria</taxon>
        <taxon>Bacillati</taxon>
        <taxon>Actinomycetota</taxon>
        <taxon>Actinomycetes</taxon>
        <taxon>Pseudonocardiales</taxon>
        <taxon>Pseudonocardiaceae</taxon>
        <taxon>Longimycelium</taxon>
    </lineage>
</organism>
<dbReference type="AlphaFoldDB" id="A0A8J3FTA3"/>
<dbReference type="Proteomes" id="UP000637578">
    <property type="component" value="Unassembled WGS sequence"/>
</dbReference>
<evidence type="ECO:0000313" key="6">
    <source>
        <dbReference type="EMBL" id="GGM37465.1"/>
    </source>
</evidence>
<dbReference type="EMBL" id="BMMK01000002">
    <property type="protein sequence ID" value="GGM37465.1"/>
    <property type="molecule type" value="Genomic_DNA"/>
</dbReference>
<dbReference type="NCBIfam" id="NF002014">
    <property type="entry name" value="PRK00819.1-4"/>
    <property type="match status" value="1"/>
</dbReference>
<dbReference type="GO" id="GO:0006388">
    <property type="term" value="P:tRNA splicing, via endonucleolytic cleavage and ligation"/>
    <property type="evidence" value="ECO:0007669"/>
    <property type="project" value="UniProtKB-UniRule"/>
</dbReference>
<evidence type="ECO:0000256" key="1">
    <source>
        <dbReference type="ARBA" id="ARBA00009836"/>
    </source>
</evidence>
<dbReference type="Gene3D" id="3.20.170.30">
    <property type="match status" value="1"/>
</dbReference>
<comment type="caution">
    <text evidence="6">The sequence shown here is derived from an EMBL/GenBank/DDBJ whole genome shotgun (WGS) entry which is preliminary data.</text>
</comment>
<sequence length="195" mass="21567">MNERELVRVSRRLSRHLRHAPGEIGLVLDRAGWVAVDDLLAALTAHGLPLSRTGLAEVVERNDKRRFTFNATRTHIRANQGHSVPVDLQLPEVIPPATLYHGTIARYLPAIERDGLRPMRRHAVHLSADVGTALRVGGRRGEPVVLEVDAGGMAAAGHRFSRSDNGVWLTAWVPPRYVRKRPGSPATSSTRSLRR</sequence>
<dbReference type="PANTHER" id="PTHR12684:SF2">
    <property type="entry name" value="TRNA 2'-PHOSPHOTRANSFERASE 1"/>
    <property type="match status" value="1"/>
</dbReference>
<dbReference type="HAMAP" id="MF_00299">
    <property type="entry name" value="KptA"/>
    <property type="match status" value="1"/>
</dbReference>
<dbReference type="InterPro" id="IPR002745">
    <property type="entry name" value="Ptrans_KptA/Tpt1"/>
</dbReference>
<comment type="similarity">
    <text evidence="1 5">Belongs to the KptA/TPT1 family.</text>
</comment>
<dbReference type="RefSeq" id="WP_189053546.1">
    <property type="nucleotide sequence ID" value="NZ_BMMK01000002.1"/>
</dbReference>
<dbReference type="PANTHER" id="PTHR12684">
    <property type="entry name" value="PUTATIVE PHOSPHOTRANSFERASE"/>
    <property type="match status" value="1"/>
</dbReference>
<name>A0A8J3FTA3_9PSEU</name>
<dbReference type="InterPro" id="IPR042080">
    <property type="entry name" value="RNA_2'-PTrans_N"/>
</dbReference>
<dbReference type="EC" id="2.7.1.-" evidence="5"/>
<evidence type="ECO:0000256" key="3">
    <source>
        <dbReference type="ARBA" id="ARBA00023027"/>
    </source>
</evidence>
<evidence type="ECO:0000256" key="2">
    <source>
        <dbReference type="ARBA" id="ARBA00022679"/>
    </source>
</evidence>